<organism evidence="2 3">
    <name type="scientific">Candidatus Chazhemtobacterium aquaticus</name>
    <dbReference type="NCBI Taxonomy" id="2715735"/>
    <lineage>
        <taxon>Bacteria</taxon>
        <taxon>Candidatus Chazhemtobacteraceae</taxon>
        <taxon>Candidatus Chazhemtobacterium</taxon>
    </lineage>
</organism>
<gene>
    <name evidence="2" type="ORF">MICH65_0114</name>
</gene>
<proteinExistence type="predicted"/>
<accession>A0A857N4G4</accession>
<dbReference type="AlphaFoldDB" id="A0A857N4G4"/>
<dbReference type="Pfam" id="PF00078">
    <property type="entry name" value="RVT_1"/>
    <property type="match status" value="1"/>
</dbReference>
<evidence type="ECO:0000313" key="3">
    <source>
        <dbReference type="Proteomes" id="UP000463983"/>
    </source>
</evidence>
<name>A0A857N4G4_9BACT</name>
<dbReference type="RefSeq" id="WP_161931499.1">
    <property type="nucleotide sequence ID" value="NZ_CP047901.1"/>
</dbReference>
<evidence type="ECO:0000313" key="2">
    <source>
        <dbReference type="EMBL" id="QHO63095.1"/>
    </source>
</evidence>
<protein>
    <submittedName>
        <fullName evidence="2">RNA-dependent DNA polymerase</fullName>
    </submittedName>
</protein>
<dbReference type="SUPFAM" id="SSF56672">
    <property type="entry name" value="DNA/RNA polymerases"/>
    <property type="match status" value="1"/>
</dbReference>
<dbReference type="PANTHER" id="PTHR34047:SF8">
    <property type="entry name" value="PROTEIN YKFC"/>
    <property type="match status" value="1"/>
</dbReference>
<dbReference type="PANTHER" id="PTHR34047">
    <property type="entry name" value="NUCLEAR INTRON MATURASE 1, MITOCHONDRIAL-RELATED"/>
    <property type="match status" value="1"/>
</dbReference>
<dbReference type="CDD" id="cd01651">
    <property type="entry name" value="RT_G2_intron"/>
    <property type="match status" value="1"/>
</dbReference>
<sequence length="377" mass="44553">MFDRIISFNNLLSAYYKARRHKRFQKPLQIFEFNLEKNLINLQTNLATNQYRPRKYHRFITFEPKKRQISAPVFIDRILHHAIITVIEPIFENVFINHSFACRKGKGTHFGMLQVSQVYHQIRQHHPRFYCLKCDIKSYFASINHQILLRLLSKHISCPKTIKLLTTIITSYHDTPGCGIPIGNLTSQLFANIYLHPLDLYLTKTLKLKNYFRYMDDFLVISPDKEYLLALRRQINTFLTTNLKLTLHPKKNNIFRADRGLDFLGYLIKPHQTTIRKKTLRRYKKRHKKRLKKLKTLKHLLKNHNQPQQLSLFAPPQNLTDPDLSNQITALQQKLRSSRNSFKGFLRYSTHQRLSSGGVTINNITIPNIFPKKPNKP</sequence>
<dbReference type="Proteomes" id="UP000463983">
    <property type="component" value="Chromosome"/>
</dbReference>
<dbReference type="InterPro" id="IPR043502">
    <property type="entry name" value="DNA/RNA_pol_sf"/>
</dbReference>
<evidence type="ECO:0000259" key="1">
    <source>
        <dbReference type="PROSITE" id="PS50878"/>
    </source>
</evidence>
<feature type="domain" description="Reverse transcriptase" evidence="1">
    <location>
        <begin position="1"/>
        <end position="268"/>
    </location>
</feature>
<dbReference type="KEGG" id="caqa:MICH65_0114"/>
<dbReference type="InterPro" id="IPR043128">
    <property type="entry name" value="Rev_trsase/Diguanyl_cyclase"/>
</dbReference>
<dbReference type="Gene3D" id="3.30.70.270">
    <property type="match status" value="1"/>
</dbReference>
<reference evidence="3" key="1">
    <citation type="journal article" date="2020" name="Microorganisms">
        <title>Complete Genome of a Member of a New Bacterial Lineage in the Microgenomates Group Reveals an Unusual Nucleotide Composition Disparity Between Two Strands of DNA and Limited Metabolic Potential.</title>
        <authorList>
            <person name="Kadnikov V.V."/>
            <person name="Mardanov A.V."/>
            <person name="Beletsky A.V."/>
            <person name="Karnachuk O.V."/>
            <person name="Ravin N.V."/>
        </authorList>
    </citation>
    <scope>NUCLEOTIDE SEQUENCE [LARGE SCALE GENOMIC DNA]</scope>
</reference>
<dbReference type="InterPro" id="IPR000477">
    <property type="entry name" value="RT_dom"/>
</dbReference>
<dbReference type="PROSITE" id="PS50878">
    <property type="entry name" value="RT_POL"/>
    <property type="match status" value="1"/>
</dbReference>
<dbReference type="EMBL" id="CP047901">
    <property type="protein sequence ID" value="QHO63095.1"/>
    <property type="molecule type" value="Genomic_DNA"/>
</dbReference>
<keyword evidence="3" id="KW-1185">Reference proteome</keyword>
<dbReference type="InterPro" id="IPR051083">
    <property type="entry name" value="GrpII_Intron_Splice-Mob/Def"/>
</dbReference>